<keyword evidence="3" id="KW-1185">Reference proteome</keyword>
<dbReference type="AlphaFoldDB" id="I3ZS45"/>
<dbReference type="OrthoDB" id="103528at2157"/>
<evidence type="ECO:0000256" key="1">
    <source>
        <dbReference type="SAM" id="Phobius"/>
    </source>
</evidence>
<dbReference type="KEGG" id="thm:CL1_0318"/>
<evidence type="ECO:0000313" key="3">
    <source>
        <dbReference type="Proteomes" id="UP000006064"/>
    </source>
</evidence>
<dbReference type="GeneID" id="13038976"/>
<dbReference type="Proteomes" id="UP000006064">
    <property type="component" value="Chromosome"/>
</dbReference>
<dbReference type="RefSeq" id="WP_014788170.1">
    <property type="nucleotide sequence ID" value="NC_018015.1"/>
</dbReference>
<organism evidence="2 3">
    <name type="scientific">Thermococcus cleftensis (strain DSM 27260 / KACC 17922 / CL1)</name>
    <dbReference type="NCBI Taxonomy" id="163003"/>
    <lineage>
        <taxon>Archaea</taxon>
        <taxon>Methanobacteriati</taxon>
        <taxon>Methanobacteriota</taxon>
        <taxon>Thermococci</taxon>
        <taxon>Thermococcales</taxon>
        <taxon>Thermococcaceae</taxon>
        <taxon>Thermococcus</taxon>
    </lineage>
</organism>
<gene>
    <name evidence="2" type="ORF">CL1_0318</name>
</gene>
<name>I3ZS45_THECF</name>
<protein>
    <submittedName>
        <fullName evidence="2">Uncharacterized protein</fullName>
    </submittedName>
</protein>
<feature type="transmembrane region" description="Helical" evidence="1">
    <location>
        <begin position="85"/>
        <end position="102"/>
    </location>
</feature>
<dbReference type="EMBL" id="CP003651">
    <property type="protein sequence ID" value="AFL94529.1"/>
    <property type="molecule type" value="Genomic_DNA"/>
</dbReference>
<keyword evidence="1" id="KW-0812">Transmembrane</keyword>
<sequence>MTLCSKYRYLLLFLFAFIGVESWKYGIKSGINSLVGIVLGLIIVFTVAPSVRKLGRRVYKGIYCRLGFDIVYEFLLGKSGKVKQFFSIFILISTPLFMLNAYSSTQFWLFIVPMSAITTMIVYCSFQETNTGAG</sequence>
<feature type="transmembrane region" description="Helical" evidence="1">
    <location>
        <begin position="32"/>
        <end position="51"/>
    </location>
</feature>
<keyword evidence="1" id="KW-1133">Transmembrane helix</keyword>
<keyword evidence="1" id="KW-0472">Membrane</keyword>
<accession>I3ZS45</accession>
<dbReference type="HOGENOM" id="CLU_1891541_0_0_2"/>
<reference evidence="2 3" key="1">
    <citation type="journal article" date="2012" name="J. Bacteriol.">
        <title>Complete Genome Sequence of the Hyperthermophilic Archaeon Thermococcus sp. Strain CL1, Isolated from a Paralvinella sp. Polychaete Worm Collected from a Hydrothermal Vent.</title>
        <authorList>
            <person name="Jung J.H."/>
            <person name="Holden J.F."/>
            <person name="Seo D.H."/>
            <person name="Park K.H."/>
            <person name="Shin H."/>
            <person name="Ryu S."/>
            <person name="Lee J.H."/>
            <person name="Park C.S."/>
        </authorList>
    </citation>
    <scope>NUCLEOTIDE SEQUENCE [LARGE SCALE GENOMIC DNA]</scope>
    <source>
        <strain evidence="3">DSM 27260 / KACC 17922 / CL1</strain>
    </source>
</reference>
<evidence type="ECO:0000313" key="2">
    <source>
        <dbReference type="EMBL" id="AFL94529.1"/>
    </source>
</evidence>
<proteinExistence type="predicted"/>
<feature type="transmembrane region" description="Helical" evidence="1">
    <location>
        <begin position="108"/>
        <end position="126"/>
    </location>
</feature>
<dbReference type="STRING" id="163003.CL1_0318"/>